<evidence type="ECO:0000313" key="4">
    <source>
        <dbReference type="Proteomes" id="UP000291933"/>
    </source>
</evidence>
<feature type="region of interest" description="Disordered" evidence="1">
    <location>
        <begin position="32"/>
        <end position="77"/>
    </location>
</feature>
<dbReference type="OrthoDB" id="4872281at2"/>
<feature type="compositionally biased region" description="Low complexity" evidence="1">
    <location>
        <begin position="32"/>
        <end position="49"/>
    </location>
</feature>
<keyword evidence="2" id="KW-0732">Signal</keyword>
<evidence type="ECO:0000313" key="3">
    <source>
        <dbReference type="EMBL" id="TBT96303.1"/>
    </source>
</evidence>
<evidence type="ECO:0000256" key="2">
    <source>
        <dbReference type="SAM" id="SignalP"/>
    </source>
</evidence>
<comment type="caution">
    <text evidence="3">The sequence shown here is derived from an EMBL/GenBank/DDBJ whole genome shotgun (WGS) entry which is preliminary data.</text>
</comment>
<feature type="signal peptide" evidence="2">
    <location>
        <begin position="1"/>
        <end position="31"/>
    </location>
</feature>
<dbReference type="RefSeq" id="WP_131170715.1">
    <property type="nucleotide sequence ID" value="NZ_FXTL01000001.1"/>
</dbReference>
<evidence type="ECO:0000256" key="1">
    <source>
        <dbReference type="SAM" id="MobiDB-lite"/>
    </source>
</evidence>
<feature type="region of interest" description="Disordered" evidence="1">
    <location>
        <begin position="129"/>
        <end position="162"/>
    </location>
</feature>
<organism evidence="3 4">
    <name type="scientific">Propioniciclava tarda</name>
    <dbReference type="NCBI Taxonomy" id="433330"/>
    <lineage>
        <taxon>Bacteria</taxon>
        <taxon>Bacillati</taxon>
        <taxon>Actinomycetota</taxon>
        <taxon>Actinomycetes</taxon>
        <taxon>Propionibacteriales</taxon>
        <taxon>Propionibacteriaceae</taxon>
        <taxon>Propioniciclava</taxon>
    </lineage>
</organism>
<name>A0A4Q9KP01_PROTD</name>
<proteinExistence type="predicted"/>
<dbReference type="EMBL" id="SDMR01000001">
    <property type="protein sequence ID" value="TBT96303.1"/>
    <property type="molecule type" value="Genomic_DNA"/>
</dbReference>
<keyword evidence="4" id="KW-1185">Reference proteome</keyword>
<dbReference type="AlphaFoldDB" id="A0A4Q9KP01"/>
<sequence>MSFTKTSVLAGLAVAGLATAGAVALGTNAFADPTATPTAAPTTSTTAQPGQDKAKGAQDGTQRGPKGQSADTAVTGDEAKKVTDAVVAKNAGVTISEVRKDPDGSYDALGTKADGTKVMYDVSADLGTITENAGGQGGPGGHGGKGGPGGASQDTPVTGDEATKVKDAVVAKNAGVTISDVRKDPDGSYDALGTKADGTKVMYDVSTDLQTITEGGRR</sequence>
<protein>
    <recommendedName>
        <fullName evidence="5">PepSY domain-containing protein</fullName>
    </recommendedName>
</protein>
<feature type="chain" id="PRO_5020427141" description="PepSY domain-containing protein" evidence="2">
    <location>
        <begin position="32"/>
        <end position="218"/>
    </location>
</feature>
<feature type="compositionally biased region" description="Gly residues" evidence="1">
    <location>
        <begin position="134"/>
        <end position="150"/>
    </location>
</feature>
<reference evidence="3 4" key="1">
    <citation type="submission" date="2019-01" db="EMBL/GenBank/DDBJ databases">
        <title>Lactibacter flavus gen. nov., sp. nov., a novel bacterium of the family Propionibacteriaceae isolated from raw milk and dairy products.</title>
        <authorList>
            <person name="Huptas C."/>
            <person name="Wenning M."/>
            <person name="Breitenwieser F."/>
            <person name="Doll E."/>
            <person name="Von Neubeck M."/>
            <person name="Busse H.-J."/>
            <person name="Scherer S."/>
        </authorList>
    </citation>
    <scope>NUCLEOTIDE SEQUENCE [LARGE SCALE GENOMIC DNA]</scope>
    <source>
        <strain evidence="3 4">DSM 22130</strain>
    </source>
</reference>
<accession>A0A4Q9KP01</accession>
<gene>
    <name evidence="3" type="ORF">ET996_01155</name>
</gene>
<evidence type="ECO:0008006" key="5">
    <source>
        <dbReference type="Google" id="ProtNLM"/>
    </source>
</evidence>
<dbReference type="Proteomes" id="UP000291933">
    <property type="component" value="Unassembled WGS sequence"/>
</dbReference>